<evidence type="ECO:0000256" key="1">
    <source>
        <dbReference type="SAM" id="MobiDB-lite"/>
    </source>
</evidence>
<feature type="domain" description="Putative zinc-finger" evidence="3">
    <location>
        <begin position="3"/>
        <end position="37"/>
    </location>
</feature>
<dbReference type="RefSeq" id="WP_285190741.1">
    <property type="nucleotide sequence ID" value="NZ_CP126981.1"/>
</dbReference>
<keyword evidence="2" id="KW-0472">Membrane</keyword>
<organism evidence="4 5">
    <name type="scientific">Candidatus Mycobacterium wuenschmannii</name>
    <dbReference type="NCBI Taxonomy" id="3027808"/>
    <lineage>
        <taxon>Bacteria</taxon>
        <taxon>Bacillati</taxon>
        <taxon>Actinomycetota</taxon>
        <taxon>Actinomycetes</taxon>
        <taxon>Mycobacteriales</taxon>
        <taxon>Mycobacteriaceae</taxon>
        <taxon>Mycobacterium</taxon>
    </lineage>
</organism>
<feature type="region of interest" description="Disordered" evidence="1">
    <location>
        <begin position="198"/>
        <end position="234"/>
    </location>
</feature>
<dbReference type="EMBL" id="CP126981">
    <property type="protein sequence ID" value="WIM89989.1"/>
    <property type="molecule type" value="Genomic_DNA"/>
</dbReference>
<sequence>MDCDVAREALSARLDGEREPVPTARVDEHLDGCVDCRAWFSQVSEQATALRKLVQSRAVIASLGPIGTAQSQPRLSMSWQRWVLLLAGGAQVVLAIVQGLGVDVGLSHSHPLNGHHHLLNESTSWSLAIGVVMVGAALRPRAAAGLAGVLVVFAGALTAYITVDALSGAVTVVRMITHLPVVVGAIFALMVWRGESDSGPTPESVAAEPDIVLPENASRGRRRGHLRPTDGSAA</sequence>
<accession>A0ABY8W295</accession>
<keyword evidence="5" id="KW-1185">Reference proteome</keyword>
<keyword evidence="2" id="KW-1133">Transmembrane helix</keyword>
<feature type="transmembrane region" description="Helical" evidence="2">
    <location>
        <begin position="145"/>
        <end position="163"/>
    </location>
</feature>
<dbReference type="InterPro" id="IPR027383">
    <property type="entry name" value="Znf_put"/>
</dbReference>
<feature type="transmembrane region" description="Helical" evidence="2">
    <location>
        <begin position="175"/>
        <end position="192"/>
    </location>
</feature>
<name>A0ABY8W295_9MYCO</name>
<keyword evidence="2" id="KW-0812">Transmembrane</keyword>
<proteinExistence type="predicted"/>
<dbReference type="Pfam" id="PF13490">
    <property type="entry name" value="zf-HC2"/>
    <property type="match status" value="1"/>
</dbReference>
<evidence type="ECO:0000259" key="3">
    <source>
        <dbReference type="Pfam" id="PF13490"/>
    </source>
</evidence>
<evidence type="ECO:0000313" key="5">
    <source>
        <dbReference type="Proteomes" id="UP001236585"/>
    </source>
</evidence>
<gene>
    <name evidence="4" type="ORF">PT015_11505</name>
</gene>
<evidence type="ECO:0000313" key="4">
    <source>
        <dbReference type="EMBL" id="WIM89989.1"/>
    </source>
</evidence>
<dbReference type="Proteomes" id="UP001236585">
    <property type="component" value="Chromosome"/>
</dbReference>
<protein>
    <submittedName>
        <fullName evidence="4">Zf-HC2 domain-containing protein</fullName>
    </submittedName>
</protein>
<reference evidence="4 5" key="1">
    <citation type="journal article" date="2023" name="Microbiol. Resour. Announc.">
        <title>Complete Genome Sequence of Mycobacterium wuenschmanii, a novel Nontuberculous Mycobacterium Isolated from a captive population of Amazon Milk Frogs.</title>
        <authorList>
            <person name="Hicks J."/>
            <person name="Zeineldin M."/>
            <person name="Ward H."/>
            <person name="Wuenschmann A."/>
            <person name="Camp P."/>
            <person name="Farrell D."/>
            <person name="Lehman K."/>
            <person name="Thacker T."/>
            <person name="Cuthbert E."/>
        </authorList>
    </citation>
    <scope>NUCLEOTIDE SEQUENCE [LARGE SCALE GENOMIC DNA]</scope>
    <source>
        <strain evidence="4 5">Wuenschmanii</strain>
    </source>
</reference>
<feature type="transmembrane region" description="Helical" evidence="2">
    <location>
        <begin position="82"/>
        <end position="102"/>
    </location>
</feature>
<evidence type="ECO:0000256" key="2">
    <source>
        <dbReference type="SAM" id="Phobius"/>
    </source>
</evidence>